<feature type="transmembrane region" description="Helical" evidence="1">
    <location>
        <begin position="54"/>
        <end position="73"/>
    </location>
</feature>
<keyword evidence="1" id="KW-1133">Transmembrane helix</keyword>
<dbReference type="EMBL" id="LGUC01000001">
    <property type="protein sequence ID" value="KPN30141.1"/>
    <property type="molecule type" value="Genomic_DNA"/>
</dbReference>
<gene>
    <name evidence="2" type="ORF">SY89_00864</name>
</gene>
<accession>A0A0P7GX95</accession>
<protein>
    <submittedName>
        <fullName evidence="2">Uncharacterized protein</fullName>
    </submittedName>
</protein>
<comment type="caution">
    <text evidence="2">The sequence shown here is derived from an EMBL/GenBank/DDBJ whole genome shotgun (WGS) entry which is preliminary data.</text>
</comment>
<dbReference type="Proteomes" id="UP000050535">
    <property type="component" value="Unassembled WGS sequence"/>
</dbReference>
<evidence type="ECO:0000313" key="3">
    <source>
        <dbReference type="Proteomes" id="UP000050535"/>
    </source>
</evidence>
<reference evidence="3" key="1">
    <citation type="submission" date="2013-11" db="EMBL/GenBank/DDBJ databases">
        <authorList>
            <person name="Hoang H.T."/>
            <person name="Killian M.L."/>
            <person name="Madson D.M."/>
            <person name="Arruda P.H.E."/>
            <person name="Sun D."/>
            <person name="Schwartz K.J."/>
            <person name="Yoon K."/>
        </authorList>
    </citation>
    <scope>NUCLEOTIDE SEQUENCE [LARGE SCALE GENOMIC DNA]</scope>
    <source>
        <strain evidence="3">CDK2</strain>
    </source>
</reference>
<organism evidence="2 3">
    <name type="scientific">Halolamina pelagica</name>
    <dbReference type="NCBI Taxonomy" id="699431"/>
    <lineage>
        <taxon>Archaea</taxon>
        <taxon>Methanobacteriati</taxon>
        <taxon>Methanobacteriota</taxon>
        <taxon>Stenosarchaea group</taxon>
        <taxon>Halobacteria</taxon>
        <taxon>Halobacteriales</taxon>
        <taxon>Haloferacaceae</taxon>
    </lineage>
</organism>
<evidence type="ECO:0000313" key="2">
    <source>
        <dbReference type="EMBL" id="KPN30141.1"/>
    </source>
</evidence>
<evidence type="ECO:0000256" key="1">
    <source>
        <dbReference type="SAM" id="Phobius"/>
    </source>
</evidence>
<proteinExistence type="predicted"/>
<feature type="transmembrane region" description="Helical" evidence="1">
    <location>
        <begin position="20"/>
        <end position="39"/>
    </location>
</feature>
<sequence>MRRVSPSSLRASVDDRPRLLGLAVGVGHALLSLVLWSLLDFGDLLSSVGTEPLYVFYLVGGMFALGFVPAVLYSKYGSRAPGALSVFLLVGSAFGTYRIVASGLTPVDPTPFGWYLLLWPAPVVLYAVIGAVERTVTDS</sequence>
<feature type="transmembrane region" description="Helical" evidence="1">
    <location>
        <begin position="112"/>
        <end position="132"/>
    </location>
</feature>
<name>A0A0P7GX95_9EURY</name>
<keyword evidence="1" id="KW-0812">Transmembrane</keyword>
<keyword evidence="3" id="KW-1185">Reference proteome</keyword>
<dbReference type="AlphaFoldDB" id="A0A0P7GX95"/>
<feature type="transmembrane region" description="Helical" evidence="1">
    <location>
        <begin position="80"/>
        <end position="100"/>
    </location>
</feature>
<keyword evidence="1" id="KW-0472">Membrane</keyword>